<reference evidence="6 7" key="1">
    <citation type="submission" date="2018-11" db="EMBL/GenBank/DDBJ databases">
        <title>Genomic profiling of Staphylococcus species from a Poultry farm system in KwaZulu-Natal, South Africa.</title>
        <authorList>
            <person name="Amoako D.G."/>
            <person name="Somboro A.M."/>
            <person name="Abia A.L.K."/>
            <person name="Bester L.A."/>
            <person name="Essack S.Y."/>
        </authorList>
    </citation>
    <scope>NUCLEOTIDE SEQUENCE [LARGE SCALE GENOMIC DNA]</scope>
    <source>
        <strain evidence="6 7">SA11</strain>
    </source>
</reference>
<organism evidence="6 7">
    <name type="scientific">Staphylococcus condimenti</name>
    <dbReference type="NCBI Taxonomy" id="70255"/>
    <lineage>
        <taxon>Bacteria</taxon>
        <taxon>Bacillati</taxon>
        <taxon>Bacillota</taxon>
        <taxon>Bacilli</taxon>
        <taxon>Bacillales</taxon>
        <taxon>Staphylococcaceae</taxon>
        <taxon>Staphylococcus</taxon>
    </lineage>
</organism>
<dbReference type="KEGG" id="scv:A4G25_00440"/>
<dbReference type="AlphaFoldDB" id="A0A143P7J7"/>
<sequence length="167" mass="19511">MKFYASYGTFGYLNQIRLNNPDHHLYLYSANDTSLIFEETDMPSALKEPLTYDVLSSVNELEEDGFFAVVFIPTAEDHSYQLEKRLMGLTLDFDKFPGFKCYRFLKPDKGTTYKIYFGFSERQAYEDFKASSIYQENFSKSALSQFFGSSGQHSSYFERYLYPVDDK</sequence>
<dbReference type="Proteomes" id="UP000293854">
    <property type="component" value="Unassembled WGS sequence"/>
</dbReference>
<dbReference type="PANTHER" id="PTHR34474">
    <property type="entry name" value="SIGNAL TRANSDUCTION PROTEIN TRAP"/>
    <property type="match status" value="1"/>
</dbReference>
<gene>
    <name evidence="6" type="ORF">EIG99_08980</name>
    <name evidence="5" type="ORF">I6J05_05290</name>
</gene>
<dbReference type="SUPFAM" id="SSF54909">
    <property type="entry name" value="Dimeric alpha+beta barrel"/>
    <property type="match status" value="1"/>
</dbReference>
<reference evidence="5 8" key="2">
    <citation type="submission" date="2021-01" db="EMBL/GenBank/DDBJ databases">
        <title>FDA dAtabase for Regulatory Grade micrObial Sequences (FDA-ARGOS): Supporting development and validation of Infectious Disease Dx tests.</title>
        <authorList>
            <person name="Sproer C."/>
            <person name="Gronow S."/>
            <person name="Severitt S."/>
            <person name="Schroder I."/>
            <person name="Tallon L."/>
            <person name="Sadzewicz L."/>
            <person name="Zhao X."/>
            <person name="Boylan J."/>
            <person name="Ott S."/>
            <person name="Bowen H."/>
            <person name="Vavikolanu K."/>
            <person name="Mehta A."/>
            <person name="Aluvathingal J."/>
            <person name="Nadendla S."/>
            <person name="Lowell S."/>
            <person name="Myers T."/>
            <person name="Yan Y."/>
            <person name="Sichtig H."/>
        </authorList>
    </citation>
    <scope>NUCLEOTIDE SEQUENCE [LARGE SCALE GENOMIC DNA]</scope>
    <source>
        <strain evidence="5 8">FDAARGOS_1148</strain>
    </source>
</reference>
<dbReference type="EMBL" id="RQTE01000170">
    <property type="protein sequence ID" value="RZI01375.1"/>
    <property type="molecule type" value="Genomic_DNA"/>
</dbReference>
<dbReference type="InterPro" id="IPR050404">
    <property type="entry name" value="Heme-degrading_MO"/>
</dbReference>
<dbReference type="InterPro" id="IPR007138">
    <property type="entry name" value="ABM_dom"/>
</dbReference>
<proteinExistence type="inferred from homology"/>
<protein>
    <recommendedName>
        <fullName evidence="2">Signal transduction protein TRAP</fullName>
    </recommendedName>
    <alternativeName>
        <fullName evidence="3">Target of RNAIII-activating protein</fullName>
    </alternativeName>
</protein>
<feature type="domain" description="ABM" evidence="4">
    <location>
        <begin position="66"/>
        <end position="157"/>
    </location>
</feature>
<evidence type="ECO:0000313" key="8">
    <source>
        <dbReference type="Proteomes" id="UP000595942"/>
    </source>
</evidence>
<dbReference type="EMBL" id="CP068073">
    <property type="protein sequence ID" value="QQS83732.1"/>
    <property type="molecule type" value="Genomic_DNA"/>
</dbReference>
<keyword evidence="8" id="KW-1185">Reference proteome</keyword>
<dbReference type="GeneID" id="93726311"/>
<evidence type="ECO:0000313" key="7">
    <source>
        <dbReference type="Proteomes" id="UP000293854"/>
    </source>
</evidence>
<evidence type="ECO:0000313" key="6">
    <source>
        <dbReference type="EMBL" id="RZI01375.1"/>
    </source>
</evidence>
<dbReference type="RefSeq" id="WP_047132988.1">
    <property type="nucleotide sequence ID" value="NZ_CP015114.1"/>
</dbReference>
<name>A0A143P7J7_9STAP</name>
<evidence type="ECO:0000259" key="4">
    <source>
        <dbReference type="PROSITE" id="PS51725"/>
    </source>
</evidence>
<accession>A0A143P7J7</accession>
<evidence type="ECO:0000256" key="1">
    <source>
        <dbReference type="ARBA" id="ARBA00009267"/>
    </source>
</evidence>
<evidence type="ECO:0000313" key="5">
    <source>
        <dbReference type="EMBL" id="QQS83732.1"/>
    </source>
</evidence>
<dbReference type="Proteomes" id="UP000595942">
    <property type="component" value="Chromosome"/>
</dbReference>
<comment type="similarity">
    <text evidence="1">Belongs to the TRAP family.</text>
</comment>
<evidence type="ECO:0000256" key="3">
    <source>
        <dbReference type="ARBA" id="ARBA00032861"/>
    </source>
</evidence>
<dbReference type="PROSITE" id="PS51725">
    <property type="entry name" value="ABM"/>
    <property type="match status" value="1"/>
</dbReference>
<evidence type="ECO:0000256" key="2">
    <source>
        <dbReference type="ARBA" id="ARBA00018486"/>
    </source>
</evidence>
<dbReference type="OrthoDB" id="2352283at2"/>
<dbReference type="PANTHER" id="PTHR34474:SF2">
    <property type="entry name" value="SIGNAL TRANSDUCTION PROTEIN TRAP"/>
    <property type="match status" value="1"/>
</dbReference>
<dbReference type="InterPro" id="IPR011008">
    <property type="entry name" value="Dimeric_a/b-barrel"/>
</dbReference>
<dbReference type="Gene3D" id="3.30.70.100">
    <property type="match status" value="1"/>
</dbReference>